<dbReference type="GO" id="GO:0022857">
    <property type="term" value="F:transmembrane transporter activity"/>
    <property type="evidence" value="ECO:0007669"/>
    <property type="project" value="InterPro"/>
</dbReference>
<keyword evidence="1" id="KW-1133">Transmembrane helix</keyword>
<feature type="transmembrane region" description="Helical" evidence="1">
    <location>
        <begin position="74"/>
        <end position="91"/>
    </location>
</feature>
<keyword evidence="1" id="KW-0812">Transmembrane</keyword>
<protein>
    <recommendedName>
        <fullName evidence="2">Major facilitator superfamily (MFS) profile domain-containing protein</fullName>
    </recommendedName>
</protein>
<dbReference type="EMBL" id="BARU01032915">
    <property type="protein sequence ID" value="GAH62389.1"/>
    <property type="molecule type" value="Genomic_DNA"/>
</dbReference>
<gene>
    <name evidence="3" type="ORF">S03H2_51840</name>
</gene>
<dbReference type="PANTHER" id="PTHR11360:SF284">
    <property type="entry name" value="EG:103B4.3 PROTEIN-RELATED"/>
    <property type="match status" value="1"/>
</dbReference>
<feature type="transmembrane region" description="Helical" evidence="1">
    <location>
        <begin position="157"/>
        <end position="173"/>
    </location>
</feature>
<dbReference type="SUPFAM" id="SSF103473">
    <property type="entry name" value="MFS general substrate transporter"/>
    <property type="match status" value="1"/>
</dbReference>
<organism evidence="3">
    <name type="scientific">marine sediment metagenome</name>
    <dbReference type="NCBI Taxonomy" id="412755"/>
    <lineage>
        <taxon>unclassified sequences</taxon>
        <taxon>metagenomes</taxon>
        <taxon>ecological metagenomes</taxon>
    </lineage>
</organism>
<dbReference type="AlphaFoldDB" id="X1I8F1"/>
<feature type="non-terminal residue" evidence="3">
    <location>
        <position position="174"/>
    </location>
</feature>
<dbReference type="Gene3D" id="1.20.1250.20">
    <property type="entry name" value="MFS general substrate transporter like domains"/>
    <property type="match status" value="1"/>
</dbReference>
<dbReference type="InterPro" id="IPR011701">
    <property type="entry name" value="MFS"/>
</dbReference>
<evidence type="ECO:0000259" key="2">
    <source>
        <dbReference type="PROSITE" id="PS50850"/>
    </source>
</evidence>
<accession>X1I8F1</accession>
<dbReference type="InterPro" id="IPR036259">
    <property type="entry name" value="MFS_trans_sf"/>
</dbReference>
<dbReference type="PROSITE" id="PS50850">
    <property type="entry name" value="MFS"/>
    <property type="match status" value="1"/>
</dbReference>
<feature type="transmembrane region" description="Helical" evidence="1">
    <location>
        <begin position="97"/>
        <end position="117"/>
    </location>
</feature>
<dbReference type="PANTHER" id="PTHR11360">
    <property type="entry name" value="MONOCARBOXYLATE TRANSPORTER"/>
    <property type="match status" value="1"/>
</dbReference>
<feature type="transmembrane region" description="Helical" evidence="1">
    <location>
        <begin position="6"/>
        <end position="30"/>
    </location>
</feature>
<dbReference type="Pfam" id="PF07690">
    <property type="entry name" value="MFS_1"/>
    <property type="match status" value="1"/>
</dbReference>
<evidence type="ECO:0000313" key="3">
    <source>
        <dbReference type="EMBL" id="GAH62389.1"/>
    </source>
</evidence>
<feature type="domain" description="Major facilitator superfamily (MFS) profile" evidence="2">
    <location>
        <begin position="1"/>
        <end position="174"/>
    </location>
</feature>
<comment type="caution">
    <text evidence="3">The sequence shown here is derived from an EMBL/GenBank/DDBJ whole genome shotgun (WGS) entry which is preliminary data.</text>
</comment>
<proteinExistence type="predicted"/>
<sequence length="174" mass="18683">MFYGWWIVGASFLIVLYVGGVVSYGFTAFFEPIANELGWSYAQISLAASLRGLEMGLFAPVAGIITDRWGPRRVIFSGVIITVAGLILLSTTTSLGMFYGAFVLIAIGMSACTTTVLMTAITNWFQTKIGIASGIAICGFGFAGLLVPVIVKLIDVYEWRMTITILAIGMVVMV</sequence>
<reference evidence="3" key="1">
    <citation type="journal article" date="2014" name="Front. Microbiol.">
        <title>High frequency of phylogenetically diverse reductive dehalogenase-homologous genes in deep subseafloor sedimentary metagenomes.</title>
        <authorList>
            <person name="Kawai M."/>
            <person name="Futagami T."/>
            <person name="Toyoda A."/>
            <person name="Takaki Y."/>
            <person name="Nishi S."/>
            <person name="Hori S."/>
            <person name="Arai W."/>
            <person name="Tsubouchi T."/>
            <person name="Morono Y."/>
            <person name="Uchiyama I."/>
            <person name="Ito T."/>
            <person name="Fujiyama A."/>
            <person name="Inagaki F."/>
            <person name="Takami H."/>
        </authorList>
    </citation>
    <scope>NUCLEOTIDE SEQUENCE</scope>
    <source>
        <strain evidence="3">Expedition CK06-06</strain>
    </source>
</reference>
<dbReference type="InterPro" id="IPR020846">
    <property type="entry name" value="MFS_dom"/>
</dbReference>
<keyword evidence="1" id="KW-0472">Membrane</keyword>
<name>X1I8F1_9ZZZZ</name>
<dbReference type="InterPro" id="IPR050327">
    <property type="entry name" value="Proton-linked_MCT"/>
</dbReference>
<feature type="transmembrane region" description="Helical" evidence="1">
    <location>
        <begin position="129"/>
        <end position="151"/>
    </location>
</feature>
<evidence type="ECO:0000256" key="1">
    <source>
        <dbReference type="SAM" id="Phobius"/>
    </source>
</evidence>